<accession>A0A6J5TA02</accession>
<dbReference type="Gene3D" id="3.40.50.1110">
    <property type="entry name" value="SGNH hydrolase"/>
    <property type="match status" value="1"/>
</dbReference>
<reference evidence="1" key="1">
    <citation type="submission" date="2020-05" db="EMBL/GenBank/DDBJ databases">
        <authorList>
            <person name="Chiriac C."/>
            <person name="Salcher M."/>
            <person name="Ghai R."/>
            <person name="Kavagutti S V."/>
        </authorList>
    </citation>
    <scope>NUCLEOTIDE SEQUENCE</scope>
</reference>
<gene>
    <name evidence="1" type="ORF">UFOVP71_200</name>
</gene>
<name>A0A6J5TA02_9CAUD</name>
<organism evidence="1">
    <name type="scientific">uncultured Caudovirales phage</name>
    <dbReference type="NCBI Taxonomy" id="2100421"/>
    <lineage>
        <taxon>Viruses</taxon>
        <taxon>Duplodnaviria</taxon>
        <taxon>Heunggongvirae</taxon>
        <taxon>Uroviricota</taxon>
        <taxon>Caudoviricetes</taxon>
        <taxon>Peduoviridae</taxon>
        <taxon>Maltschvirus</taxon>
        <taxon>Maltschvirus maltsch</taxon>
    </lineage>
</organism>
<proteinExistence type="predicted"/>
<dbReference type="EMBL" id="LR797824">
    <property type="protein sequence ID" value="CAB4241662.1"/>
    <property type="molecule type" value="Genomic_DNA"/>
</dbReference>
<protein>
    <submittedName>
        <fullName evidence="1">SGNH_hydrolase domain containing protein</fullName>
    </submittedName>
</protein>
<keyword evidence="1" id="KW-0378">Hydrolase</keyword>
<sequence>MKRILVLGDSITYGHGCADRMYYWDTKSQRYVGDNTTFVSPSSYCWAQHLENKFGYSVTNLAKSGDNNSNMASNCLEAVYKNNQKFDYIIASFTYDDRLEWAHPDYDYLVSASPLAPPQFLQHQSKSWATAMKAYRDTLYHPGWGVKLTHLAINTVANVSKEIGAQFFWSVPEFNQTKSSEMISPALRLRQLPSVIGHCNLWQNGSMLSSADSPYCAVDGHPNELAHLDYFQKVITPLFPSTN</sequence>
<dbReference type="GO" id="GO:0016787">
    <property type="term" value="F:hydrolase activity"/>
    <property type="evidence" value="ECO:0007669"/>
    <property type="project" value="UniProtKB-KW"/>
</dbReference>
<dbReference type="SUPFAM" id="SSF52266">
    <property type="entry name" value="SGNH hydrolase"/>
    <property type="match status" value="1"/>
</dbReference>
<dbReference type="InterPro" id="IPR036514">
    <property type="entry name" value="SGNH_hydro_sf"/>
</dbReference>
<evidence type="ECO:0000313" key="1">
    <source>
        <dbReference type="EMBL" id="CAB4241662.1"/>
    </source>
</evidence>